<dbReference type="WBParaSite" id="Hba_06742">
    <property type="protein sequence ID" value="Hba_06742"/>
    <property type="gene ID" value="Hba_06742"/>
</dbReference>
<dbReference type="Proteomes" id="UP000095283">
    <property type="component" value="Unplaced"/>
</dbReference>
<name>A0A1I7WNT0_HETBA</name>
<keyword evidence="1" id="KW-1185">Reference proteome</keyword>
<proteinExistence type="predicted"/>
<evidence type="ECO:0000313" key="2">
    <source>
        <dbReference type="WBParaSite" id="Hba_06742"/>
    </source>
</evidence>
<accession>A0A1I7WNT0</accession>
<sequence length="102" mass="12414">MQFFWTMKKKDMGEKNRVQDLLKQMGSIKEELDKKNIEIKEIGQKTDEYLKKREQQQSTVNEGKINNLSKEHEKAVRILKVTLIKYYRYYYKCSHFISYNLI</sequence>
<dbReference type="AlphaFoldDB" id="A0A1I7WNT0"/>
<organism evidence="1 2">
    <name type="scientific">Heterorhabditis bacteriophora</name>
    <name type="common">Entomopathogenic nematode worm</name>
    <dbReference type="NCBI Taxonomy" id="37862"/>
    <lineage>
        <taxon>Eukaryota</taxon>
        <taxon>Metazoa</taxon>
        <taxon>Ecdysozoa</taxon>
        <taxon>Nematoda</taxon>
        <taxon>Chromadorea</taxon>
        <taxon>Rhabditida</taxon>
        <taxon>Rhabditina</taxon>
        <taxon>Rhabditomorpha</taxon>
        <taxon>Strongyloidea</taxon>
        <taxon>Heterorhabditidae</taxon>
        <taxon>Heterorhabditis</taxon>
    </lineage>
</organism>
<protein>
    <submittedName>
        <fullName evidence="2">Uncharacterized protein</fullName>
    </submittedName>
</protein>
<evidence type="ECO:0000313" key="1">
    <source>
        <dbReference type="Proteomes" id="UP000095283"/>
    </source>
</evidence>
<reference evidence="2" key="1">
    <citation type="submission" date="2016-11" db="UniProtKB">
        <authorList>
            <consortium name="WormBaseParasite"/>
        </authorList>
    </citation>
    <scope>IDENTIFICATION</scope>
</reference>